<feature type="compositionally biased region" description="Polar residues" evidence="5">
    <location>
        <begin position="304"/>
        <end position="317"/>
    </location>
</feature>
<dbReference type="GeneID" id="27330419"/>
<evidence type="ECO:0000256" key="2">
    <source>
        <dbReference type="ARBA" id="ARBA00023125"/>
    </source>
</evidence>
<evidence type="ECO:0000256" key="3">
    <source>
        <dbReference type="ARBA" id="ARBA00023163"/>
    </source>
</evidence>
<organism evidence="6 7">
    <name type="scientific">Exophiala spinifera</name>
    <dbReference type="NCBI Taxonomy" id="91928"/>
    <lineage>
        <taxon>Eukaryota</taxon>
        <taxon>Fungi</taxon>
        <taxon>Dikarya</taxon>
        <taxon>Ascomycota</taxon>
        <taxon>Pezizomycotina</taxon>
        <taxon>Eurotiomycetes</taxon>
        <taxon>Chaetothyriomycetidae</taxon>
        <taxon>Chaetothyriales</taxon>
        <taxon>Herpotrichiellaceae</taxon>
        <taxon>Exophiala</taxon>
    </lineage>
</organism>
<gene>
    <name evidence="6" type="ORF">PV08_03336</name>
</gene>
<name>A0A0D1YUW5_9EURO</name>
<dbReference type="PANTHER" id="PTHR47424">
    <property type="entry name" value="REGULATORY PROTEIN GAL4"/>
    <property type="match status" value="1"/>
</dbReference>
<evidence type="ECO:0008006" key="8">
    <source>
        <dbReference type="Google" id="ProtNLM"/>
    </source>
</evidence>
<keyword evidence="1" id="KW-0805">Transcription regulation</keyword>
<reference evidence="6 7" key="1">
    <citation type="submission" date="2015-01" db="EMBL/GenBank/DDBJ databases">
        <title>The Genome Sequence of Exophiala spinifera CBS89968.</title>
        <authorList>
            <consortium name="The Broad Institute Genomics Platform"/>
            <person name="Cuomo C."/>
            <person name="de Hoog S."/>
            <person name="Gorbushina A."/>
            <person name="Stielow B."/>
            <person name="Teixiera M."/>
            <person name="Abouelleil A."/>
            <person name="Chapman S.B."/>
            <person name="Priest M."/>
            <person name="Young S.K."/>
            <person name="Wortman J."/>
            <person name="Nusbaum C."/>
            <person name="Birren B."/>
        </authorList>
    </citation>
    <scope>NUCLEOTIDE SEQUENCE [LARGE SCALE GENOMIC DNA]</scope>
    <source>
        <strain evidence="6 7">CBS 89968</strain>
    </source>
</reference>
<accession>A0A0D1YUW5</accession>
<dbReference type="RefSeq" id="XP_016239262.1">
    <property type="nucleotide sequence ID" value="XM_016377692.1"/>
</dbReference>
<dbReference type="CDD" id="cd12148">
    <property type="entry name" value="fungal_TF_MHR"/>
    <property type="match status" value="1"/>
</dbReference>
<evidence type="ECO:0000256" key="5">
    <source>
        <dbReference type="SAM" id="MobiDB-lite"/>
    </source>
</evidence>
<dbReference type="GO" id="GO:0003677">
    <property type="term" value="F:DNA binding"/>
    <property type="evidence" value="ECO:0007669"/>
    <property type="project" value="UniProtKB-KW"/>
</dbReference>
<protein>
    <recommendedName>
        <fullName evidence="8">Transcription factor domain-containing protein</fullName>
    </recommendedName>
</protein>
<feature type="region of interest" description="Disordered" evidence="5">
    <location>
        <begin position="429"/>
        <end position="519"/>
    </location>
</feature>
<dbReference type="AlphaFoldDB" id="A0A0D1YUW5"/>
<dbReference type="VEuPathDB" id="FungiDB:PV08_03336"/>
<evidence type="ECO:0000313" key="7">
    <source>
        <dbReference type="Proteomes" id="UP000053328"/>
    </source>
</evidence>
<keyword evidence="2" id="KW-0238">DNA-binding</keyword>
<feature type="region of interest" description="Disordered" evidence="5">
    <location>
        <begin position="1"/>
        <end position="27"/>
    </location>
</feature>
<feature type="compositionally biased region" description="Polar residues" evidence="5">
    <location>
        <begin position="538"/>
        <end position="554"/>
    </location>
</feature>
<dbReference type="EMBL" id="KN847493">
    <property type="protein sequence ID" value="KIW19046.1"/>
    <property type="molecule type" value="Genomic_DNA"/>
</dbReference>
<evidence type="ECO:0000256" key="4">
    <source>
        <dbReference type="ARBA" id="ARBA00023242"/>
    </source>
</evidence>
<evidence type="ECO:0000313" key="6">
    <source>
        <dbReference type="EMBL" id="KIW19046.1"/>
    </source>
</evidence>
<keyword evidence="7" id="KW-1185">Reference proteome</keyword>
<dbReference type="InterPro" id="IPR051127">
    <property type="entry name" value="Fungal_SecMet_Regulators"/>
</dbReference>
<evidence type="ECO:0000256" key="1">
    <source>
        <dbReference type="ARBA" id="ARBA00023015"/>
    </source>
</evidence>
<dbReference type="HOGENOM" id="CLU_012076_0_0_1"/>
<keyword evidence="4" id="KW-0539">Nucleus</keyword>
<dbReference type="PANTHER" id="PTHR47424:SF3">
    <property type="entry name" value="REGULATORY PROTEIN GAL4"/>
    <property type="match status" value="1"/>
</dbReference>
<feature type="region of interest" description="Disordered" evidence="5">
    <location>
        <begin position="534"/>
        <end position="554"/>
    </location>
</feature>
<keyword evidence="3" id="KW-0804">Transcription</keyword>
<feature type="compositionally biased region" description="Polar residues" evidence="5">
    <location>
        <begin position="496"/>
        <end position="506"/>
    </location>
</feature>
<feature type="region of interest" description="Disordered" evidence="5">
    <location>
        <begin position="304"/>
        <end position="326"/>
    </location>
</feature>
<feature type="region of interest" description="Disordered" evidence="5">
    <location>
        <begin position="729"/>
        <end position="766"/>
    </location>
</feature>
<dbReference type="Proteomes" id="UP000053328">
    <property type="component" value="Unassembled WGS sequence"/>
</dbReference>
<dbReference type="OrthoDB" id="4159670at2759"/>
<proteinExistence type="predicted"/>
<sequence length="887" mass="98787">MSSSHDQADETDASGPQEQVSDYETDDVEEGRLVLRPHDAFYDTFSLARCIDEYKSMLPLEGRILDIVTSIQALQVFRVQCDEEDRIPSGITEDQDGAVSVAGPRSAAVPDLDGSSSRPLRHLYMRCLSTRKLLEQGMVAQAWTVLPCLVREAELLGLEQDKIVEESEHCRRIWWLIIDLDAQLSFILGRQPITVSYRSSPKPLWKNMKADEQALVQNIQEFSSFMLEFLDQSRFDHPGDRQAQKFEDALQGLQKHKSRLPQLKQESLTDPVLWTAIADHQFEVQLFEVALHCNIARLKMQDPAQSTNELQSGTNKTGKPRLPRKTPVKHNFRHLLQTVRDVIDVFEYIHDLDHAKAASSWLRCFGLYCASVILAISRLRGDTDVEEDVLRVERALKVFQESTISGVSAIASIGASALGDLLVEIKKTDKEQREDSAAADSETESMKRSTGDASPKGNQMKPPTKVETGDLKLKRSASSSLQDQQRGEKKAKFDQPQPSFHQTAQGGMQPWQPDMQQSFGQPLLYGDITATSFHEAPPQNNFEQPSFPTSAATSFNAPEQDEYSTIGYLPDSNPDFHPPLWVHYPPLWDKAIWAYPGMPCDMMPQDPAPNAYYGQPAVVVNEQQVSEMHEAQNISAQTSLPPSIVSMEDPRVPHEAGARHPTSMEAEHITVQHGVQFYDPKFGRQGHAVSSPIVGDGFVPHMDRFGPTDPAFRRRSIADIRQHQAAAPLSRFGRDVGPPPTPPQESMLSPLSEVHPGSRRNSATPRQIGYSGQPLDRPLMGAQLAVPGGTIEPDHYSQPPSRRQSAAEIHDMVMATTKVSPHGQADMQAWQNHPPTVPGHGPVVYQSPDGSIGQVMSYDPQYQRHLQANQIVSTGVYSSSGGQHWWT</sequence>